<protein>
    <submittedName>
        <fullName evidence="1">Uncharacterized protein</fullName>
    </submittedName>
</protein>
<dbReference type="AlphaFoldDB" id="A0A452ZUF7"/>
<dbReference type="Gramene" id="AET1Gv20920400.6">
    <property type="protein sequence ID" value="AET1Gv20920400.6"/>
    <property type="gene ID" value="AET1Gv20920400"/>
</dbReference>
<name>A0A452ZUF7_AEGTS</name>
<reference evidence="1" key="5">
    <citation type="journal article" date="2021" name="G3 (Bethesda)">
        <title>Aegilops tauschii genome assembly Aet v5.0 features greater sequence contiguity and improved annotation.</title>
        <authorList>
            <person name="Wang L."/>
            <person name="Zhu T."/>
            <person name="Rodriguez J.C."/>
            <person name="Deal K.R."/>
            <person name="Dubcovsky J."/>
            <person name="McGuire P.E."/>
            <person name="Lux T."/>
            <person name="Spannagl M."/>
            <person name="Mayer K.F.X."/>
            <person name="Baldrich P."/>
            <person name="Meyers B.C."/>
            <person name="Huo N."/>
            <person name="Gu Y.Q."/>
            <person name="Zhou H."/>
            <person name="Devos K.M."/>
            <person name="Bennetzen J.L."/>
            <person name="Unver T."/>
            <person name="Budak H."/>
            <person name="Gulick P.J."/>
            <person name="Galiba G."/>
            <person name="Kalapos B."/>
            <person name="Nelson D.R."/>
            <person name="Li P."/>
            <person name="You F.M."/>
            <person name="Luo M.C."/>
            <person name="Dvorak J."/>
        </authorList>
    </citation>
    <scope>NUCLEOTIDE SEQUENCE [LARGE SCALE GENOMIC DNA]</scope>
    <source>
        <strain evidence="1">cv. AL8/78</strain>
    </source>
</reference>
<proteinExistence type="predicted"/>
<accession>A0A452ZUF7</accession>
<reference evidence="2" key="1">
    <citation type="journal article" date="2014" name="Science">
        <title>Ancient hybridizations among the ancestral genomes of bread wheat.</title>
        <authorList>
            <consortium name="International Wheat Genome Sequencing Consortium,"/>
            <person name="Marcussen T."/>
            <person name="Sandve S.R."/>
            <person name="Heier L."/>
            <person name="Spannagl M."/>
            <person name="Pfeifer M."/>
            <person name="Jakobsen K.S."/>
            <person name="Wulff B.B."/>
            <person name="Steuernagel B."/>
            <person name="Mayer K.F."/>
            <person name="Olsen O.A."/>
        </authorList>
    </citation>
    <scope>NUCLEOTIDE SEQUENCE [LARGE SCALE GENOMIC DNA]</scope>
    <source>
        <strain evidence="2">cv. AL8/78</strain>
    </source>
</reference>
<reference evidence="2" key="2">
    <citation type="journal article" date="2017" name="Nat. Plants">
        <title>The Aegilops tauschii genome reveals multiple impacts of transposons.</title>
        <authorList>
            <person name="Zhao G."/>
            <person name="Zou C."/>
            <person name="Li K."/>
            <person name="Wang K."/>
            <person name="Li T."/>
            <person name="Gao L."/>
            <person name="Zhang X."/>
            <person name="Wang H."/>
            <person name="Yang Z."/>
            <person name="Liu X."/>
            <person name="Jiang W."/>
            <person name="Mao L."/>
            <person name="Kong X."/>
            <person name="Jiao Y."/>
            <person name="Jia J."/>
        </authorList>
    </citation>
    <scope>NUCLEOTIDE SEQUENCE [LARGE SCALE GENOMIC DNA]</scope>
    <source>
        <strain evidence="2">cv. AL8/78</strain>
    </source>
</reference>
<evidence type="ECO:0000313" key="2">
    <source>
        <dbReference type="Proteomes" id="UP000015105"/>
    </source>
</evidence>
<organism evidence="1 2">
    <name type="scientific">Aegilops tauschii subsp. strangulata</name>
    <name type="common">Goatgrass</name>
    <dbReference type="NCBI Taxonomy" id="200361"/>
    <lineage>
        <taxon>Eukaryota</taxon>
        <taxon>Viridiplantae</taxon>
        <taxon>Streptophyta</taxon>
        <taxon>Embryophyta</taxon>
        <taxon>Tracheophyta</taxon>
        <taxon>Spermatophyta</taxon>
        <taxon>Magnoliopsida</taxon>
        <taxon>Liliopsida</taxon>
        <taxon>Poales</taxon>
        <taxon>Poaceae</taxon>
        <taxon>BOP clade</taxon>
        <taxon>Pooideae</taxon>
        <taxon>Triticodae</taxon>
        <taxon>Triticeae</taxon>
        <taxon>Triticinae</taxon>
        <taxon>Aegilops</taxon>
    </lineage>
</organism>
<reference evidence="1" key="3">
    <citation type="journal article" date="2017" name="Nature">
        <title>Genome sequence of the progenitor of the wheat D genome Aegilops tauschii.</title>
        <authorList>
            <person name="Luo M.C."/>
            <person name="Gu Y.Q."/>
            <person name="Puiu D."/>
            <person name="Wang H."/>
            <person name="Twardziok S.O."/>
            <person name="Deal K.R."/>
            <person name="Huo N."/>
            <person name="Zhu T."/>
            <person name="Wang L."/>
            <person name="Wang Y."/>
            <person name="McGuire P.E."/>
            <person name="Liu S."/>
            <person name="Long H."/>
            <person name="Ramasamy R.K."/>
            <person name="Rodriguez J.C."/>
            <person name="Van S.L."/>
            <person name="Yuan L."/>
            <person name="Wang Z."/>
            <person name="Xia Z."/>
            <person name="Xiao L."/>
            <person name="Anderson O.D."/>
            <person name="Ouyang S."/>
            <person name="Liang Y."/>
            <person name="Zimin A.V."/>
            <person name="Pertea G."/>
            <person name="Qi P."/>
            <person name="Bennetzen J.L."/>
            <person name="Dai X."/>
            <person name="Dawson M.W."/>
            <person name="Muller H.G."/>
            <person name="Kugler K."/>
            <person name="Rivarola-Duarte L."/>
            <person name="Spannagl M."/>
            <person name="Mayer K.F.X."/>
            <person name="Lu F.H."/>
            <person name="Bevan M.W."/>
            <person name="Leroy P."/>
            <person name="Li P."/>
            <person name="You F.M."/>
            <person name="Sun Q."/>
            <person name="Liu Z."/>
            <person name="Lyons E."/>
            <person name="Wicker T."/>
            <person name="Salzberg S.L."/>
            <person name="Devos K.M."/>
            <person name="Dvorak J."/>
        </authorList>
    </citation>
    <scope>NUCLEOTIDE SEQUENCE [LARGE SCALE GENOMIC DNA]</scope>
    <source>
        <strain evidence="1">cv. AL8/78</strain>
    </source>
</reference>
<keyword evidence="2" id="KW-1185">Reference proteome</keyword>
<sequence>MFSASSHLQAPRFNCFSVVCVQPKPGADGSYPVDRAAAVSGDKLLRDVMVENKIELYAAYV</sequence>
<dbReference type="EnsemblPlants" id="AET1Gv20920400.6">
    <property type="protein sequence ID" value="AET1Gv20920400.6"/>
    <property type="gene ID" value="AET1Gv20920400"/>
</dbReference>
<dbReference type="Proteomes" id="UP000015105">
    <property type="component" value="Chromosome 1D"/>
</dbReference>
<evidence type="ECO:0000313" key="1">
    <source>
        <dbReference type="EnsemblPlants" id="AET1Gv20920400.6"/>
    </source>
</evidence>
<reference evidence="1" key="4">
    <citation type="submission" date="2019-03" db="UniProtKB">
        <authorList>
            <consortium name="EnsemblPlants"/>
        </authorList>
    </citation>
    <scope>IDENTIFICATION</scope>
</reference>